<evidence type="ECO:0000313" key="5">
    <source>
        <dbReference type="Proteomes" id="UP000194141"/>
    </source>
</evidence>
<dbReference type="STRING" id="1562698.DESAMIL20_95"/>
<dbReference type="CDD" id="cd04584">
    <property type="entry name" value="CBS_pair_AcuB_like"/>
    <property type="match status" value="1"/>
</dbReference>
<dbReference type="InterPro" id="IPR051257">
    <property type="entry name" value="Diverse_CBS-Domain"/>
</dbReference>
<dbReference type="Gene3D" id="3.10.580.10">
    <property type="entry name" value="CBS-domain"/>
    <property type="match status" value="1"/>
</dbReference>
<keyword evidence="1 2" id="KW-0129">CBS domain</keyword>
<evidence type="ECO:0000256" key="2">
    <source>
        <dbReference type="PROSITE-ProRule" id="PRU00703"/>
    </source>
</evidence>
<organism evidence="4 5">
    <name type="scientific">Desulfurella amilsii</name>
    <dbReference type="NCBI Taxonomy" id="1562698"/>
    <lineage>
        <taxon>Bacteria</taxon>
        <taxon>Pseudomonadati</taxon>
        <taxon>Campylobacterota</taxon>
        <taxon>Desulfurellia</taxon>
        <taxon>Desulfurellales</taxon>
        <taxon>Desulfurellaceae</taxon>
        <taxon>Desulfurella</taxon>
    </lineage>
</organism>
<dbReference type="PROSITE" id="PS51371">
    <property type="entry name" value="CBS"/>
    <property type="match status" value="2"/>
</dbReference>
<evidence type="ECO:0000256" key="1">
    <source>
        <dbReference type="ARBA" id="ARBA00023122"/>
    </source>
</evidence>
<name>A0A1X4XZL8_9BACT</name>
<dbReference type="RefSeq" id="WP_086032915.1">
    <property type="nucleotide sequence ID" value="NZ_MDSU01000001.1"/>
</dbReference>
<dbReference type="InterPro" id="IPR000644">
    <property type="entry name" value="CBS_dom"/>
</dbReference>
<feature type="domain" description="CBS" evidence="3">
    <location>
        <begin position="81"/>
        <end position="136"/>
    </location>
</feature>
<sequence>MLVRDFMTKNVITAQVEEKVSNAITKMKENNIKHLPIIDKDKIFGIISIKEIEEYSPSKATSLDIFELHYLLSKITLKEIARRDVITITPDIPIEEAGAIMYKNRIGSLPVLENDKLVGIISDRDIFKLLISITAAQSKGVRIYTQISDAAGTIAEIVNIISKFDTKVHAIFTCYEKAPAGKRNVVIRTTDIANINGLEKELKEKYDSVLIQKF</sequence>
<keyword evidence="5" id="KW-1185">Reference proteome</keyword>
<reference evidence="4 5" key="1">
    <citation type="journal article" date="2017" name="Front. Microbiol.">
        <title>Genome Sequence of Desulfurella amilsii Strain TR1 and Comparative Genomics of Desulfurellaceae Family.</title>
        <authorList>
            <person name="Florentino A.P."/>
            <person name="Stams A.J."/>
            <person name="Sanchez-Andrea I."/>
        </authorList>
    </citation>
    <scope>NUCLEOTIDE SEQUENCE [LARGE SCALE GENOMIC DNA]</scope>
    <source>
        <strain evidence="4 5">TR1</strain>
    </source>
</reference>
<dbReference type="SMART" id="SM00116">
    <property type="entry name" value="CBS"/>
    <property type="match status" value="2"/>
</dbReference>
<proteinExistence type="predicted"/>
<feature type="domain" description="CBS" evidence="3">
    <location>
        <begin position="7"/>
        <end position="63"/>
    </location>
</feature>
<evidence type="ECO:0000313" key="4">
    <source>
        <dbReference type="EMBL" id="OSS42987.1"/>
    </source>
</evidence>
<protein>
    <submittedName>
        <fullName evidence="4">CBS domain protein</fullName>
    </submittedName>
</protein>
<dbReference type="Proteomes" id="UP000194141">
    <property type="component" value="Unassembled WGS sequence"/>
</dbReference>
<dbReference type="EMBL" id="MDSU01000001">
    <property type="protein sequence ID" value="OSS42987.1"/>
    <property type="molecule type" value="Genomic_DNA"/>
</dbReference>
<dbReference type="PANTHER" id="PTHR43080">
    <property type="entry name" value="CBS DOMAIN-CONTAINING PROTEIN CBSX3, MITOCHONDRIAL"/>
    <property type="match status" value="1"/>
</dbReference>
<accession>A0A1X4XZL8</accession>
<dbReference type="SUPFAM" id="SSF54631">
    <property type="entry name" value="CBS-domain pair"/>
    <property type="match status" value="1"/>
</dbReference>
<evidence type="ECO:0000259" key="3">
    <source>
        <dbReference type="PROSITE" id="PS51371"/>
    </source>
</evidence>
<dbReference type="PANTHER" id="PTHR43080:SF2">
    <property type="entry name" value="CBS DOMAIN-CONTAINING PROTEIN"/>
    <property type="match status" value="1"/>
</dbReference>
<dbReference type="InterPro" id="IPR046342">
    <property type="entry name" value="CBS_dom_sf"/>
</dbReference>
<dbReference type="AlphaFoldDB" id="A0A1X4XZL8"/>
<dbReference type="OrthoDB" id="9802114at2"/>
<comment type="caution">
    <text evidence="4">The sequence shown here is derived from an EMBL/GenBank/DDBJ whole genome shotgun (WGS) entry which is preliminary data.</text>
</comment>
<dbReference type="Pfam" id="PF00571">
    <property type="entry name" value="CBS"/>
    <property type="match status" value="2"/>
</dbReference>
<gene>
    <name evidence="4" type="ORF">DESAMIL20_95</name>
</gene>